<keyword evidence="10" id="KW-0325">Glycoprotein</keyword>
<feature type="domain" description="EGF-like" evidence="17">
    <location>
        <begin position="285"/>
        <end position="323"/>
    </location>
</feature>
<dbReference type="GO" id="GO:0035239">
    <property type="term" value="P:tube morphogenesis"/>
    <property type="evidence" value="ECO:0007669"/>
    <property type="project" value="UniProtKB-ARBA"/>
</dbReference>
<dbReference type="GO" id="GO:0007411">
    <property type="term" value="P:axon guidance"/>
    <property type="evidence" value="ECO:0007669"/>
    <property type="project" value="UniProtKB-ARBA"/>
</dbReference>
<keyword evidence="2 13" id="KW-0217">Developmental protein</keyword>
<dbReference type="InterPro" id="IPR011651">
    <property type="entry name" value="Notch_ligand_N"/>
</dbReference>
<dbReference type="GO" id="GO:0016330">
    <property type="term" value="P:second mitotic wave involved in compound eye morphogenesis"/>
    <property type="evidence" value="ECO:0007669"/>
    <property type="project" value="UniProtKB-ARBA"/>
</dbReference>
<feature type="region of interest" description="Disordered" evidence="14">
    <location>
        <begin position="612"/>
        <end position="640"/>
    </location>
</feature>
<protein>
    <recommendedName>
        <fullName evidence="13">Delta-like protein</fullName>
    </recommendedName>
</protein>
<dbReference type="Pfam" id="PF07657">
    <property type="entry name" value="MNNL"/>
    <property type="match status" value="1"/>
</dbReference>
<dbReference type="GO" id="GO:0048100">
    <property type="term" value="P:wing disc anterior/posterior pattern formation"/>
    <property type="evidence" value="ECO:0007669"/>
    <property type="project" value="UniProtKB-ARBA"/>
</dbReference>
<feature type="domain" description="EGF-like" evidence="17">
    <location>
        <begin position="325"/>
        <end position="361"/>
    </location>
</feature>
<feature type="compositionally biased region" description="Basic and acidic residues" evidence="14">
    <location>
        <begin position="613"/>
        <end position="622"/>
    </location>
</feature>
<evidence type="ECO:0000256" key="15">
    <source>
        <dbReference type="SAM" id="Phobius"/>
    </source>
</evidence>
<feature type="compositionally biased region" description="Polar residues" evidence="14">
    <location>
        <begin position="699"/>
        <end position="714"/>
    </location>
</feature>
<dbReference type="PROSITE" id="PS00022">
    <property type="entry name" value="EGF_1"/>
    <property type="match status" value="8"/>
</dbReference>
<dbReference type="GO" id="GO:0043208">
    <property type="term" value="F:glycosphingolipid binding"/>
    <property type="evidence" value="ECO:0007669"/>
    <property type="project" value="UniProtKB-ARBA"/>
</dbReference>
<name>A0A482WU96_LAOST</name>
<dbReference type="Proteomes" id="UP000291343">
    <property type="component" value="Unassembled WGS sequence"/>
</dbReference>
<dbReference type="GO" id="GO:0005886">
    <property type="term" value="C:plasma membrane"/>
    <property type="evidence" value="ECO:0007669"/>
    <property type="project" value="TreeGrafter"/>
</dbReference>
<feature type="chain" id="PRO_5019734756" description="Delta-like protein" evidence="16">
    <location>
        <begin position="21"/>
        <end position="799"/>
    </location>
</feature>
<evidence type="ECO:0000259" key="17">
    <source>
        <dbReference type="PROSITE" id="PS50026"/>
    </source>
</evidence>
<dbReference type="GO" id="GO:0030097">
    <property type="term" value="P:hemopoiesis"/>
    <property type="evidence" value="ECO:0007669"/>
    <property type="project" value="UniProtKB-ARBA"/>
</dbReference>
<keyword evidence="20" id="KW-1185">Reference proteome</keyword>
<feature type="domain" description="DSL" evidence="18">
    <location>
        <begin position="174"/>
        <end position="218"/>
    </location>
</feature>
<dbReference type="PANTHER" id="PTHR24044">
    <property type="entry name" value="NOTCH LIGAND FAMILY MEMBER"/>
    <property type="match status" value="1"/>
</dbReference>
<dbReference type="Pfam" id="PF21700">
    <property type="entry name" value="EGF_DL_JAG"/>
    <property type="match status" value="1"/>
</dbReference>
<reference evidence="19 20" key="1">
    <citation type="journal article" date="2017" name="Gigascience">
        <title>Genome sequence of the small brown planthopper, Laodelphax striatellus.</title>
        <authorList>
            <person name="Zhu J."/>
            <person name="Jiang F."/>
            <person name="Wang X."/>
            <person name="Yang P."/>
            <person name="Bao Y."/>
            <person name="Zhao W."/>
            <person name="Wang W."/>
            <person name="Lu H."/>
            <person name="Wang Q."/>
            <person name="Cui N."/>
            <person name="Li J."/>
            <person name="Chen X."/>
            <person name="Luo L."/>
            <person name="Yu J."/>
            <person name="Kang L."/>
            <person name="Cui F."/>
        </authorList>
    </citation>
    <scope>NUCLEOTIDE SEQUENCE [LARGE SCALE GENOMIC DNA]</scope>
    <source>
        <strain evidence="19">Lst14</strain>
    </source>
</reference>
<evidence type="ECO:0000256" key="16">
    <source>
        <dbReference type="SAM" id="SignalP"/>
    </source>
</evidence>
<evidence type="ECO:0000313" key="19">
    <source>
        <dbReference type="EMBL" id="RZF37179.1"/>
    </source>
</evidence>
<dbReference type="InterPro" id="IPR000742">
    <property type="entry name" value="EGF"/>
</dbReference>
<dbReference type="CDD" id="cd00054">
    <property type="entry name" value="EGF_CA"/>
    <property type="match status" value="7"/>
</dbReference>
<proteinExistence type="predicted"/>
<feature type="domain" description="EGF-like" evidence="17">
    <location>
        <begin position="439"/>
        <end position="475"/>
    </location>
</feature>
<dbReference type="InterPro" id="IPR013032">
    <property type="entry name" value="EGF-like_CS"/>
</dbReference>
<dbReference type="GO" id="GO:0120035">
    <property type="term" value="P:regulation of plasma membrane bounded cell projection organization"/>
    <property type="evidence" value="ECO:0007669"/>
    <property type="project" value="UniProtKB-ARBA"/>
</dbReference>
<dbReference type="STRING" id="195883.A0A482WU96"/>
<dbReference type="PANTHER" id="PTHR24044:SF488">
    <property type="entry name" value="NEUROGENIC LOCUS PROTEIN DELTA"/>
    <property type="match status" value="1"/>
</dbReference>
<organism evidence="19 20">
    <name type="scientific">Laodelphax striatellus</name>
    <name type="common">Small brown planthopper</name>
    <name type="synonym">Delphax striatella</name>
    <dbReference type="NCBI Taxonomy" id="195883"/>
    <lineage>
        <taxon>Eukaryota</taxon>
        <taxon>Metazoa</taxon>
        <taxon>Ecdysozoa</taxon>
        <taxon>Arthropoda</taxon>
        <taxon>Hexapoda</taxon>
        <taxon>Insecta</taxon>
        <taxon>Pterygota</taxon>
        <taxon>Neoptera</taxon>
        <taxon>Paraneoptera</taxon>
        <taxon>Hemiptera</taxon>
        <taxon>Auchenorrhyncha</taxon>
        <taxon>Fulgoroidea</taxon>
        <taxon>Delphacidae</taxon>
        <taxon>Criomorphinae</taxon>
        <taxon>Laodelphax</taxon>
    </lineage>
</organism>
<feature type="disulfide bond" evidence="12">
    <location>
        <begin position="209"/>
        <end position="218"/>
    </location>
</feature>
<dbReference type="GO" id="GO:0009986">
    <property type="term" value="C:cell surface"/>
    <property type="evidence" value="ECO:0007669"/>
    <property type="project" value="UniProtKB-ARBA"/>
</dbReference>
<dbReference type="FunFam" id="2.10.25.10:FF:000064">
    <property type="entry name" value="Delta-like protein"/>
    <property type="match status" value="1"/>
</dbReference>
<dbReference type="InterPro" id="IPR018097">
    <property type="entry name" value="EGF_Ca-bd_CS"/>
</dbReference>
<evidence type="ECO:0000256" key="1">
    <source>
        <dbReference type="ARBA" id="ARBA00004479"/>
    </source>
</evidence>
<feature type="region of interest" description="Disordered" evidence="14">
    <location>
        <begin position="673"/>
        <end position="722"/>
    </location>
</feature>
<dbReference type="GO" id="GO:0048056">
    <property type="term" value="P:R3/R4 cell differentiation"/>
    <property type="evidence" value="ECO:0007669"/>
    <property type="project" value="UniProtKB-ARBA"/>
</dbReference>
<evidence type="ECO:0000256" key="6">
    <source>
        <dbReference type="ARBA" id="ARBA00022737"/>
    </source>
</evidence>
<dbReference type="Pfam" id="PF12661">
    <property type="entry name" value="hEGF"/>
    <property type="match status" value="1"/>
</dbReference>
<dbReference type="GO" id="GO:0005112">
    <property type="term" value="F:Notch binding"/>
    <property type="evidence" value="ECO:0007669"/>
    <property type="project" value="TreeGrafter"/>
</dbReference>
<dbReference type="SMART" id="SM00051">
    <property type="entry name" value="DSL"/>
    <property type="match status" value="1"/>
</dbReference>
<dbReference type="GO" id="GO:0042063">
    <property type="term" value="P:gliogenesis"/>
    <property type="evidence" value="ECO:0007669"/>
    <property type="project" value="UniProtKB-ARBA"/>
</dbReference>
<dbReference type="Gene3D" id="2.10.25.140">
    <property type="match status" value="1"/>
</dbReference>
<dbReference type="Pfam" id="PF01414">
    <property type="entry name" value="DSL"/>
    <property type="match status" value="1"/>
</dbReference>
<feature type="disulfide bond" evidence="11">
    <location>
        <begin position="427"/>
        <end position="436"/>
    </location>
</feature>
<dbReference type="GO" id="GO:0045179">
    <property type="term" value="C:apical cortex"/>
    <property type="evidence" value="ECO:0007669"/>
    <property type="project" value="UniProtKB-ARBA"/>
</dbReference>
<evidence type="ECO:0000259" key="18">
    <source>
        <dbReference type="PROSITE" id="PS51051"/>
    </source>
</evidence>
<dbReference type="Pfam" id="PF00008">
    <property type="entry name" value="EGF"/>
    <property type="match status" value="6"/>
</dbReference>
<dbReference type="GO" id="GO:0035214">
    <property type="term" value="P:eye-antennal disc development"/>
    <property type="evidence" value="ECO:0007669"/>
    <property type="project" value="UniProtKB-ARBA"/>
</dbReference>
<dbReference type="PRINTS" id="PR00010">
    <property type="entry name" value="EGFBLOOD"/>
</dbReference>
<dbReference type="InParanoid" id="A0A482WU96"/>
<feature type="disulfide bond" evidence="12">
    <location>
        <begin position="176"/>
        <end position="185"/>
    </location>
</feature>
<dbReference type="GO" id="GO:0008587">
    <property type="term" value="P:imaginal disc-derived wing margin morphogenesis"/>
    <property type="evidence" value="ECO:0007669"/>
    <property type="project" value="UniProtKB-ARBA"/>
</dbReference>
<dbReference type="SMART" id="SM00181">
    <property type="entry name" value="EGF"/>
    <property type="match status" value="10"/>
</dbReference>
<evidence type="ECO:0000256" key="14">
    <source>
        <dbReference type="SAM" id="MobiDB-lite"/>
    </source>
</evidence>
<accession>A0A482WU96</accession>
<dbReference type="FunFam" id="2.10.25.10:FF:000066">
    <property type="entry name" value="FAT atypical cadherin 4"/>
    <property type="match status" value="1"/>
</dbReference>
<sequence>MKWISSSLVFLLAILNQASSSGVFELRLKSFTNEHGRDSVGQCCSGERTEPCRGPCKTRFRVCLKHYQVKIDTTSPCTFGDVITPVLGDNSVHLANANPHGFNNPIRFPFDFAWPGTFSLIVEAWHDNNNTSTTAGSKTLISRLTTQRWLDVSDDWTEDEHKSSHSDMRYEYRVTCDSHYYGSGCANLCRPRDDSFGHYTCSPVGGRVCLDGWQGDYCTKPKCLPGCDEQHGHCSQPNECTCHSGWKGRLCDQCERYPGCLHGSCQKPWECLCDEGWGGLFCNQDLNYCTNHKPCRNGGTCFNTGQGSYTCSCPPGFSGTDCEREVDDCAHHPCLNGGTCKDNGTSYICECPKHWHGLHCENSAQTCGDLPCRNGGTCEDTDHGYTCQCPPGYAGVDCAHQIDECSPNPCRNGGSCVDKIGGYECHCPVGFQGPDCEINIDDCVDSPCLNGGTCIDMVNQFRCQCIPGYVGNLCQSKVNYCLAKPCANGGSCQDLVNDYKCSCRPGFTGKDCSVDIDECASNPCANGGTCVNRVNGYRCDCAHGWRGKNCRDEESSNVGNISRHVSHQKATADSGLTTEHVVVIATLSTAVPILVLVAAVVVVCMKQRRKREQQRADDEARMQNEQNAVHSSVSKRGDAHMIKNTWEPCVKDGGGGGELGYTAKQCVASPNPTPGAGAGAAGPEAATGPVYSLHRSRSQKQLNTDISVQRQATRASCKDLDRTPDNRISVLSVDSSLCNTSDTSLLKRSSTAQEKEGGVSSPLAGSASASSSVYVIDEHYNQRPAHAHSHTDTLLATEV</sequence>
<dbReference type="OrthoDB" id="283575at2759"/>
<feature type="disulfide bond" evidence="11">
    <location>
        <begin position="389"/>
        <end position="398"/>
    </location>
</feature>
<dbReference type="SUPFAM" id="SSF57184">
    <property type="entry name" value="Growth factor receptor domain"/>
    <property type="match status" value="2"/>
</dbReference>
<dbReference type="Gene3D" id="2.10.25.10">
    <property type="entry name" value="Laminin"/>
    <property type="match status" value="8"/>
</dbReference>
<feature type="domain" description="EGF-like" evidence="17">
    <location>
        <begin position="363"/>
        <end position="399"/>
    </location>
</feature>
<feature type="domain" description="EGF-like" evidence="17">
    <location>
        <begin position="401"/>
        <end position="437"/>
    </location>
</feature>
<keyword evidence="4 13" id="KW-0812">Transmembrane</keyword>
<dbReference type="InterPro" id="IPR050906">
    <property type="entry name" value="Notch_signaling"/>
</dbReference>
<dbReference type="GO" id="GO:0016318">
    <property type="term" value="P:ommatidial rotation"/>
    <property type="evidence" value="ECO:0007669"/>
    <property type="project" value="UniProtKB-ARBA"/>
</dbReference>
<feature type="disulfide bond" evidence="11">
    <location>
        <begin position="313"/>
        <end position="322"/>
    </location>
</feature>
<dbReference type="GO" id="GO:0005509">
    <property type="term" value="F:calcium ion binding"/>
    <property type="evidence" value="ECO:0007669"/>
    <property type="project" value="InterPro"/>
</dbReference>
<dbReference type="GO" id="GO:0045746">
    <property type="term" value="P:negative regulation of Notch signaling pathway"/>
    <property type="evidence" value="ECO:0007669"/>
    <property type="project" value="TreeGrafter"/>
</dbReference>
<evidence type="ECO:0000256" key="12">
    <source>
        <dbReference type="PROSITE-ProRule" id="PRU00377"/>
    </source>
</evidence>
<feature type="disulfide bond" evidence="11">
    <location>
        <begin position="503"/>
        <end position="512"/>
    </location>
</feature>
<feature type="signal peptide" evidence="16">
    <location>
        <begin position="1"/>
        <end position="20"/>
    </location>
</feature>
<evidence type="ECO:0000256" key="9">
    <source>
        <dbReference type="ARBA" id="ARBA00023157"/>
    </source>
</evidence>
<dbReference type="GO" id="GO:0030855">
    <property type="term" value="P:epithelial cell differentiation"/>
    <property type="evidence" value="ECO:0007669"/>
    <property type="project" value="UniProtKB-ARBA"/>
</dbReference>
<keyword evidence="7 13" id="KW-1133">Transmembrane helix</keyword>
<evidence type="ECO:0000256" key="3">
    <source>
        <dbReference type="ARBA" id="ARBA00022536"/>
    </source>
</evidence>
<dbReference type="PROSITE" id="PS50026">
    <property type="entry name" value="EGF_3"/>
    <property type="match status" value="7"/>
</dbReference>
<feature type="disulfide bond" evidence="12">
    <location>
        <begin position="189"/>
        <end position="201"/>
    </location>
</feature>
<dbReference type="GO" id="GO:0019904">
    <property type="term" value="F:protein domain specific binding"/>
    <property type="evidence" value="ECO:0007669"/>
    <property type="project" value="UniProtKB-ARBA"/>
</dbReference>
<dbReference type="FunFam" id="2.10.25.10:FF:000230">
    <property type="entry name" value="Delta-like protein"/>
    <property type="match status" value="2"/>
</dbReference>
<dbReference type="GO" id="GO:0040008">
    <property type="term" value="P:regulation of growth"/>
    <property type="evidence" value="ECO:0007669"/>
    <property type="project" value="UniProtKB-ARBA"/>
</dbReference>
<dbReference type="SUPFAM" id="SSF57196">
    <property type="entry name" value="EGF/Laminin"/>
    <property type="match status" value="1"/>
</dbReference>
<dbReference type="EMBL" id="QKKF02025202">
    <property type="protein sequence ID" value="RZF37179.1"/>
    <property type="molecule type" value="Genomic_DNA"/>
</dbReference>
<dbReference type="GO" id="GO:0005911">
    <property type="term" value="C:cell-cell junction"/>
    <property type="evidence" value="ECO:0007669"/>
    <property type="project" value="UniProtKB-ARBA"/>
</dbReference>
<keyword evidence="9 11" id="KW-1015">Disulfide bond</keyword>
<dbReference type="PROSITE" id="PS01186">
    <property type="entry name" value="EGF_2"/>
    <property type="match status" value="6"/>
</dbReference>
<comment type="subcellular location">
    <subcellularLocation>
        <location evidence="1 13">Membrane</location>
        <topology evidence="1 13">Single-pass type I membrane protein</topology>
    </subcellularLocation>
</comment>
<feature type="disulfide bond" evidence="11">
    <location>
        <begin position="465"/>
        <end position="474"/>
    </location>
</feature>
<evidence type="ECO:0000256" key="2">
    <source>
        <dbReference type="ARBA" id="ARBA00022473"/>
    </source>
</evidence>
<dbReference type="GO" id="GO:0048018">
    <property type="term" value="F:receptor ligand activity"/>
    <property type="evidence" value="ECO:0007669"/>
    <property type="project" value="UniProtKB-ARBA"/>
</dbReference>
<dbReference type="SMART" id="SM00179">
    <property type="entry name" value="EGF_CA"/>
    <property type="match status" value="7"/>
</dbReference>
<keyword evidence="8 13" id="KW-0472">Membrane</keyword>
<feature type="compositionally biased region" description="Polar residues" evidence="14">
    <location>
        <begin position="623"/>
        <end position="634"/>
    </location>
</feature>
<feature type="domain" description="EGF-like" evidence="17">
    <location>
        <begin position="477"/>
        <end position="513"/>
    </location>
</feature>
<dbReference type="FunFam" id="2.10.25.10:FF:000122">
    <property type="entry name" value="Protein crumbs homolog 2"/>
    <property type="match status" value="1"/>
</dbReference>
<dbReference type="PROSITE" id="PS51051">
    <property type="entry name" value="DSL"/>
    <property type="match status" value="1"/>
</dbReference>
<comment type="caution">
    <text evidence="11">Lacks conserved residue(s) required for the propagation of feature annotation.</text>
</comment>
<dbReference type="FunFam" id="2.10.25.10:FF:000472">
    <property type="entry name" value="Uncharacterized protein, isoform A"/>
    <property type="match status" value="1"/>
</dbReference>
<keyword evidence="3 11" id="KW-0245">EGF-like domain</keyword>
<dbReference type="FunFam" id="2.10.25.140:FF:000001">
    <property type="entry name" value="Delta-like protein"/>
    <property type="match status" value="1"/>
</dbReference>
<dbReference type="GO" id="GO:0050769">
    <property type="term" value="P:positive regulation of neurogenesis"/>
    <property type="evidence" value="ECO:0007669"/>
    <property type="project" value="UniProtKB-ARBA"/>
</dbReference>
<dbReference type="FunFam" id="2.10.25.10:FF:000012">
    <property type="entry name" value="Delta-like protein"/>
    <property type="match status" value="1"/>
</dbReference>
<keyword evidence="5 13" id="KW-0732">Signal</keyword>
<dbReference type="GO" id="GO:0048863">
    <property type="term" value="P:stem cell differentiation"/>
    <property type="evidence" value="ECO:0007669"/>
    <property type="project" value="UniProtKB-ARBA"/>
</dbReference>
<evidence type="ECO:0000256" key="7">
    <source>
        <dbReference type="ARBA" id="ARBA00022989"/>
    </source>
</evidence>
<dbReference type="PROSITE" id="PS00010">
    <property type="entry name" value="ASX_HYDROXYL"/>
    <property type="match status" value="6"/>
</dbReference>
<gene>
    <name evidence="19" type="ORF">LSTR_LSTR009704</name>
</gene>
<evidence type="ECO:0000256" key="8">
    <source>
        <dbReference type="ARBA" id="ARBA00023136"/>
    </source>
</evidence>
<evidence type="ECO:0000256" key="5">
    <source>
        <dbReference type="ARBA" id="ARBA00022729"/>
    </source>
</evidence>
<dbReference type="PROSITE" id="PS01187">
    <property type="entry name" value="EGF_CA"/>
    <property type="match status" value="2"/>
</dbReference>
<dbReference type="GO" id="GO:0007219">
    <property type="term" value="P:Notch signaling pathway"/>
    <property type="evidence" value="ECO:0007669"/>
    <property type="project" value="InterPro"/>
</dbReference>
<feature type="disulfide bond" evidence="11">
    <location>
        <begin position="541"/>
        <end position="550"/>
    </location>
</feature>
<evidence type="ECO:0000313" key="20">
    <source>
        <dbReference type="Proteomes" id="UP000291343"/>
    </source>
</evidence>
<dbReference type="InterPro" id="IPR000152">
    <property type="entry name" value="EGF-type_Asp/Asn_hydroxyl_site"/>
</dbReference>
<feature type="disulfide bond" evidence="11">
    <location>
        <begin position="351"/>
        <end position="360"/>
    </location>
</feature>
<dbReference type="GO" id="GO:0048646">
    <property type="term" value="P:anatomical structure formation involved in morphogenesis"/>
    <property type="evidence" value="ECO:0007669"/>
    <property type="project" value="UniProtKB-ARBA"/>
</dbReference>
<dbReference type="SMR" id="A0A482WU96"/>
<feature type="transmembrane region" description="Helical" evidence="15">
    <location>
        <begin position="581"/>
        <end position="605"/>
    </location>
</feature>
<dbReference type="InterPro" id="IPR001774">
    <property type="entry name" value="DSL"/>
</dbReference>
<feature type="domain" description="EGF-like" evidence="17">
    <location>
        <begin position="515"/>
        <end position="551"/>
    </location>
</feature>
<dbReference type="InterPro" id="IPR001881">
    <property type="entry name" value="EGF-like_Ca-bd_dom"/>
</dbReference>
<keyword evidence="6 13" id="KW-0677">Repeat</keyword>
<evidence type="ECO:0000256" key="13">
    <source>
        <dbReference type="RuleBase" id="RU280815"/>
    </source>
</evidence>
<dbReference type="GO" id="GO:0030718">
    <property type="term" value="P:germ-line stem cell population maintenance"/>
    <property type="evidence" value="ECO:0007669"/>
    <property type="project" value="UniProtKB-ARBA"/>
</dbReference>
<evidence type="ECO:0000256" key="4">
    <source>
        <dbReference type="ARBA" id="ARBA00022692"/>
    </source>
</evidence>
<dbReference type="Gene3D" id="2.60.40.3510">
    <property type="match status" value="1"/>
</dbReference>
<dbReference type="GO" id="GO:0046331">
    <property type="term" value="P:lateral inhibition"/>
    <property type="evidence" value="ECO:0007669"/>
    <property type="project" value="UniProtKB-ARBA"/>
</dbReference>
<evidence type="ECO:0000256" key="10">
    <source>
        <dbReference type="ARBA" id="ARBA00023180"/>
    </source>
</evidence>
<comment type="function">
    <text evidence="13">Putative Notch ligand involved in the mediation of Notch signaling.</text>
</comment>
<dbReference type="FunFam" id="2.10.25.10:FF:000018">
    <property type="entry name" value="Delta-like 1"/>
    <property type="match status" value="1"/>
</dbReference>
<comment type="caution">
    <text evidence="19">The sequence shown here is derived from an EMBL/GenBank/DDBJ whole genome shotgun (WGS) entry which is preliminary data.</text>
</comment>
<dbReference type="InterPro" id="IPR009030">
    <property type="entry name" value="Growth_fac_rcpt_cys_sf"/>
</dbReference>
<dbReference type="AlphaFoldDB" id="A0A482WU96"/>
<evidence type="ECO:0000256" key="11">
    <source>
        <dbReference type="PROSITE-ProRule" id="PRU00076"/>
    </source>
</evidence>